<organism evidence="2 3">
    <name type="scientific">Lynx pardinus</name>
    <name type="common">Iberian lynx</name>
    <name type="synonym">Felis pardina</name>
    <dbReference type="NCBI Taxonomy" id="191816"/>
    <lineage>
        <taxon>Eukaryota</taxon>
        <taxon>Metazoa</taxon>
        <taxon>Chordata</taxon>
        <taxon>Craniata</taxon>
        <taxon>Vertebrata</taxon>
        <taxon>Euteleostomi</taxon>
        <taxon>Mammalia</taxon>
        <taxon>Eutheria</taxon>
        <taxon>Laurasiatheria</taxon>
        <taxon>Carnivora</taxon>
        <taxon>Feliformia</taxon>
        <taxon>Felidae</taxon>
        <taxon>Felinae</taxon>
        <taxon>Lynx</taxon>
    </lineage>
</organism>
<evidence type="ECO:0000313" key="2">
    <source>
        <dbReference type="EMBL" id="VFV37716.1"/>
    </source>
</evidence>
<keyword evidence="3" id="KW-1185">Reference proteome</keyword>
<reference evidence="2 3" key="1">
    <citation type="submission" date="2019-01" db="EMBL/GenBank/DDBJ databases">
        <authorList>
            <person name="Alioto T."/>
            <person name="Alioto T."/>
        </authorList>
    </citation>
    <scope>NUCLEOTIDE SEQUENCE [LARGE SCALE GENOMIC DNA]</scope>
</reference>
<gene>
    <name evidence="2" type="ORF">LYPA_23C021233</name>
</gene>
<feature type="region of interest" description="Disordered" evidence="1">
    <location>
        <begin position="1"/>
        <end position="44"/>
    </location>
</feature>
<evidence type="ECO:0000256" key="1">
    <source>
        <dbReference type="SAM" id="MobiDB-lite"/>
    </source>
</evidence>
<accession>A0A485P191</accession>
<name>A0A485P191_LYNPA</name>
<proteinExistence type="predicted"/>
<feature type="non-terminal residue" evidence="2">
    <location>
        <position position="58"/>
    </location>
</feature>
<feature type="compositionally biased region" description="Polar residues" evidence="1">
    <location>
        <begin position="1"/>
        <end position="10"/>
    </location>
</feature>
<sequence length="58" mass="6101">MSGSRTQRQLQKPCPPPRPASAGPPPCPSPSTRTECGRPPWAPAPLGTWALAQLANRA</sequence>
<dbReference type="EMBL" id="CAAGRJ010024886">
    <property type="protein sequence ID" value="VFV37716.1"/>
    <property type="molecule type" value="Genomic_DNA"/>
</dbReference>
<feature type="compositionally biased region" description="Pro residues" evidence="1">
    <location>
        <begin position="13"/>
        <end position="29"/>
    </location>
</feature>
<protein>
    <submittedName>
        <fullName evidence="2">Uncharacterized protein</fullName>
    </submittedName>
</protein>
<dbReference type="AlphaFoldDB" id="A0A485P191"/>
<dbReference type="Proteomes" id="UP000386466">
    <property type="component" value="Unassembled WGS sequence"/>
</dbReference>
<evidence type="ECO:0000313" key="3">
    <source>
        <dbReference type="Proteomes" id="UP000386466"/>
    </source>
</evidence>